<sequence length="546" mass="60735">MAMSDVSAARRQYPTTKRTNSLGWAQSDCHACTSSGRYCDRRRPRCDACTDQDLTCPGYVQALNWNRGSHTQTRLPASKLSPRRAVFTFVQEDGTKTGHKRRKLSRQDSKSAVETPTVVKSAVEGCPKGSRATGGLSQLDDVPPTFEDDLQVLGLSLLLQSVSEARSPQNHGMLVQWSPSNIYQLSYGVRELLSFYESRFSVTTITFDADVNPWKACLPLVYGVPCLLDAAVAIAKRHQAHLENRAEELEVLELKDRALCSFAANIGTLSCEAMVGASLLLIGLEYADTGLSNWETHIRGAYQMLEACGGTATAALNDGLRSQVTQLLWYDTATALFALRKPVFPRRYVEMLGQTQSRSSWSLLSLNGCPDSLFLPFYDAVSAAAQSEPILPGDAAALEMRLWTAEADAGGDEHLARLIDCFRLALLLYCSRVFRTYPQSQTERDARRTLAEEILWLVSELPATSDLQKQCLMPIVLAGCEVDSFRLRRIALDFCTRWGNRSGIWMIRTARAFLEKAWAAMDEDETGTFWWGNITDRDSTRSYLLA</sequence>
<dbReference type="Proteomes" id="UP001320706">
    <property type="component" value="Unassembled WGS sequence"/>
</dbReference>
<dbReference type="EMBL" id="JAMKPW020000042">
    <property type="protein sequence ID" value="KAK8196008.1"/>
    <property type="molecule type" value="Genomic_DNA"/>
</dbReference>
<accession>A0ACC3S461</accession>
<proteinExistence type="predicted"/>
<name>A0ACC3S461_9PEZI</name>
<protein>
    <submittedName>
        <fullName evidence="1">Uncharacterized protein</fullName>
    </submittedName>
</protein>
<evidence type="ECO:0000313" key="2">
    <source>
        <dbReference type="Proteomes" id="UP001320706"/>
    </source>
</evidence>
<gene>
    <name evidence="1" type="ORF">M8818_007159</name>
</gene>
<comment type="caution">
    <text evidence="1">The sequence shown here is derived from an EMBL/GenBank/DDBJ whole genome shotgun (WGS) entry which is preliminary data.</text>
</comment>
<organism evidence="1 2">
    <name type="scientific">Zalaria obscura</name>
    <dbReference type="NCBI Taxonomy" id="2024903"/>
    <lineage>
        <taxon>Eukaryota</taxon>
        <taxon>Fungi</taxon>
        <taxon>Dikarya</taxon>
        <taxon>Ascomycota</taxon>
        <taxon>Pezizomycotina</taxon>
        <taxon>Dothideomycetes</taxon>
        <taxon>Dothideomycetidae</taxon>
        <taxon>Dothideales</taxon>
        <taxon>Zalariaceae</taxon>
        <taxon>Zalaria</taxon>
    </lineage>
</organism>
<reference evidence="1" key="1">
    <citation type="submission" date="2024-02" db="EMBL/GenBank/DDBJ databases">
        <title>Metagenome Assembled Genome of Zalaria obscura JY119.</title>
        <authorList>
            <person name="Vighnesh L."/>
            <person name="Jagadeeshwari U."/>
            <person name="Venkata Ramana C."/>
            <person name="Sasikala C."/>
        </authorList>
    </citation>
    <scope>NUCLEOTIDE SEQUENCE</scope>
    <source>
        <strain evidence="1">JY119</strain>
    </source>
</reference>
<evidence type="ECO:0000313" key="1">
    <source>
        <dbReference type="EMBL" id="KAK8196008.1"/>
    </source>
</evidence>
<keyword evidence="2" id="KW-1185">Reference proteome</keyword>